<dbReference type="KEGG" id="smo:SELMODRAFT_421823"/>
<reference evidence="1 2" key="1">
    <citation type="journal article" date="2011" name="Science">
        <title>The Selaginella genome identifies genetic changes associated with the evolution of vascular plants.</title>
        <authorList>
            <person name="Banks J.A."/>
            <person name="Nishiyama T."/>
            <person name="Hasebe M."/>
            <person name="Bowman J.L."/>
            <person name="Gribskov M."/>
            <person name="dePamphilis C."/>
            <person name="Albert V.A."/>
            <person name="Aono N."/>
            <person name="Aoyama T."/>
            <person name="Ambrose B.A."/>
            <person name="Ashton N.W."/>
            <person name="Axtell M.J."/>
            <person name="Barker E."/>
            <person name="Barker M.S."/>
            <person name="Bennetzen J.L."/>
            <person name="Bonawitz N.D."/>
            <person name="Chapple C."/>
            <person name="Cheng C."/>
            <person name="Correa L.G."/>
            <person name="Dacre M."/>
            <person name="DeBarry J."/>
            <person name="Dreyer I."/>
            <person name="Elias M."/>
            <person name="Engstrom E.M."/>
            <person name="Estelle M."/>
            <person name="Feng L."/>
            <person name="Finet C."/>
            <person name="Floyd S.K."/>
            <person name="Frommer W.B."/>
            <person name="Fujita T."/>
            <person name="Gramzow L."/>
            <person name="Gutensohn M."/>
            <person name="Harholt J."/>
            <person name="Hattori M."/>
            <person name="Heyl A."/>
            <person name="Hirai T."/>
            <person name="Hiwatashi Y."/>
            <person name="Ishikawa M."/>
            <person name="Iwata M."/>
            <person name="Karol K.G."/>
            <person name="Koehler B."/>
            <person name="Kolukisaoglu U."/>
            <person name="Kubo M."/>
            <person name="Kurata T."/>
            <person name="Lalonde S."/>
            <person name="Li K."/>
            <person name="Li Y."/>
            <person name="Litt A."/>
            <person name="Lyons E."/>
            <person name="Manning G."/>
            <person name="Maruyama T."/>
            <person name="Michael T.P."/>
            <person name="Mikami K."/>
            <person name="Miyazaki S."/>
            <person name="Morinaga S."/>
            <person name="Murata T."/>
            <person name="Mueller-Roeber B."/>
            <person name="Nelson D.R."/>
            <person name="Obara M."/>
            <person name="Oguri Y."/>
            <person name="Olmstead R.G."/>
            <person name="Onodera N."/>
            <person name="Petersen B.L."/>
            <person name="Pils B."/>
            <person name="Prigge M."/>
            <person name="Rensing S.A."/>
            <person name="Riano-Pachon D.M."/>
            <person name="Roberts A.W."/>
            <person name="Sato Y."/>
            <person name="Scheller H.V."/>
            <person name="Schulz B."/>
            <person name="Schulz C."/>
            <person name="Shakirov E.V."/>
            <person name="Shibagaki N."/>
            <person name="Shinohara N."/>
            <person name="Shippen D.E."/>
            <person name="Soerensen I."/>
            <person name="Sotooka R."/>
            <person name="Sugimoto N."/>
            <person name="Sugita M."/>
            <person name="Sumikawa N."/>
            <person name="Tanurdzic M."/>
            <person name="Theissen G."/>
            <person name="Ulvskov P."/>
            <person name="Wakazuki S."/>
            <person name="Weng J.K."/>
            <person name="Willats W.W."/>
            <person name="Wipf D."/>
            <person name="Wolf P.G."/>
            <person name="Yang L."/>
            <person name="Zimmer A.D."/>
            <person name="Zhu Q."/>
            <person name="Mitros T."/>
            <person name="Hellsten U."/>
            <person name="Loque D."/>
            <person name="Otillar R."/>
            <person name="Salamov A."/>
            <person name="Schmutz J."/>
            <person name="Shapiro H."/>
            <person name="Lindquist E."/>
            <person name="Lucas S."/>
            <person name="Rokhsar D."/>
            <person name="Grigoriev I.V."/>
        </authorList>
    </citation>
    <scope>NUCLEOTIDE SEQUENCE [LARGE SCALE GENOMIC DNA]</scope>
</reference>
<dbReference type="Gramene" id="EFJ16572">
    <property type="protein sequence ID" value="EFJ16572"/>
    <property type="gene ID" value="SELMODRAFT_421823"/>
</dbReference>
<protein>
    <submittedName>
        <fullName evidence="1">Uncharacterized protein</fullName>
    </submittedName>
</protein>
<dbReference type="PANTHER" id="PTHR33874">
    <property type="entry name" value="RING FINGER PROTEIN"/>
    <property type="match status" value="1"/>
</dbReference>
<dbReference type="InParanoid" id="D8SGH0"/>
<dbReference type="EMBL" id="GL377618">
    <property type="protein sequence ID" value="EFJ16572.1"/>
    <property type="molecule type" value="Genomic_DNA"/>
</dbReference>
<organism evidence="2">
    <name type="scientific">Selaginella moellendorffii</name>
    <name type="common">Spikemoss</name>
    <dbReference type="NCBI Taxonomy" id="88036"/>
    <lineage>
        <taxon>Eukaryota</taxon>
        <taxon>Viridiplantae</taxon>
        <taxon>Streptophyta</taxon>
        <taxon>Embryophyta</taxon>
        <taxon>Tracheophyta</taxon>
        <taxon>Lycopodiopsida</taxon>
        <taxon>Selaginellales</taxon>
        <taxon>Selaginellaceae</taxon>
        <taxon>Selaginella</taxon>
    </lineage>
</organism>
<evidence type="ECO:0000313" key="2">
    <source>
        <dbReference type="Proteomes" id="UP000001514"/>
    </source>
</evidence>
<name>D8SGH0_SELML</name>
<sequence length="153" mass="16385">MVGSSASTSVINEAAWMHHGSSSPACKSGIAETANTGDLIGSLENMRKENEDLCATLDTYKKILNDSDATTGCKNAEDDLVTAGIDDPRWWVWVSTDLFGGANEDAVEGEYTLVNENDIIEGIAAFLARYITSIPKSKTMTPNQLQDGSPPIL</sequence>
<evidence type="ECO:0000313" key="1">
    <source>
        <dbReference type="EMBL" id="EFJ16572.1"/>
    </source>
</evidence>
<keyword evidence="2" id="KW-1185">Reference proteome</keyword>
<dbReference type="PANTHER" id="PTHR33874:SF4">
    <property type="entry name" value="EXPRESSED PROTEIN"/>
    <property type="match status" value="1"/>
</dbReference>
<dbReference type="Proteomes" id="UP000001514">
    <property type="component" value="Unassembled WGS sequence"/>
</dbReference>
<dbReference type="HOGENOM" id="CLU_1716390_0_0_1"/>
<proteinExistence type="predicted"/>
<accession>D8SGH0</accession>
<dbReference type="STRING" id="88036.D8SGH0"/>
<dbReference type="AlphaFoldDB" id="D8SGH0"/>
<gene>
    <name evidence="1" type="ORF">SELMODRAFT_421823</name>
</gene>